<reference evidence="2" key="1">
    <citation type="journal article" date="2020" name="Nature">
        <title>Giant virus diversity and host interactions through global metagenomics.</title>
        <authorList>
            <person name="Schulz F."/>
            <person name="Roux S."/>
            <person name="Paez-Espino D."/>
            <person name="Jungbluth S."/>
            <person name="Walsh D.A."/>
            <person name="Denef V.J."/>
            <person name="McMahon K.D."/>
            <person name="Konstantinidis K.T."/>
            <person name="Eloe-Fadrosh E.A."/>
            <person name="Kyrpides N.C."/>
            <person name="Woyke T."/>
        </authorList>
    </citation>
    <scope>NUCLEOTIDE SEQUENCE</scope>
    <source>
        <strain evidence="2">GVMAG-M-3300013004-44</strain>
    </source>
</reference>
<organism evidence="2">
    <name type="scientific">viral metagenome</name>
    <dbReference type="NCBI Taxonomy" id="1070528"/>
    <lineage>
        <taxon>unclassified sequences</taxon>
        <taxon>metagenomes</taxon>
        <taxon>organismal metagenomes</taxon>
    </lineage>
</organism>
<dbReference type="InterPro" id="IPR043977">
    <property type="entry name" value="DUF5759"/>
</dbReference>
<name>A0A6C0BFT4_9ZZZZ</name>
<dbReference type="Pfam" id="PF19063">
    <property type="entry name" value="DUF5759"/>
    <property type="match status" value="1"/>
</dbReference>
<accession>A0A6C0BFT4</accession>
<feature type="region of interest" description="Disordered" evidence="1">
    <location>
        <begin position="135"/>
        <end position="162"/>
    </location>
</feature>
<dbReference type="AlphaFoldDB" id="A0A6C0BFT4"/>
<sequence>MAEQTPQLDPSELYDKRRSKDAGRLRAYNKILEQIYNRIRALSKLPNAQCNLLYTVPPFIFGLPKIDLEDCIVYLIYQLRHAAYEVRYTSPNLIYISWLHHEKSYLVEQSPIMQAMMVSAEKTQAEMERKEKEASRLISTRKSGKKVRIQTPGQMQGSQMQGQMYGMPQMPPGPSNAGAYSVHRPSAIHTVLQRPLSNPVAGPPPPSASDYIPPTTFLQQMTNPQNTIVQPKSVPDYFKR</sequence>
<evidence type="ECO:0000256" key="1">
    <source>
        <dbReference type="SAM" id="MobiDB-lite"/>
    </source>
</evidence>
<feature type="region of interest" description="Disordered" evidence="1">
    <location>
        <begin position="195"/>
        <end position="240"/>
    </location>
</feature>
<proteinExistence type="predicted"/>
<dbReference type="EMBL" id="MN739156">
    <property type="protein sequence ID" value="QHS91195.1"/>
    <property type="molecule type" value="Genomic_DNA"/>
</dbReference>
<evidence type="ECO:0000313" key="2">
    <source>
        <dbReference type="EMBL" id="QHS91195.1"/>
    </source>
</evidence>
<feature type="compositionally biased region" description="Polar residues" evidence="1">
    <location>
        <begin position="216"/>
        <end position="230"/>
    </location>
</feature>
<feature type="compositionally biased region" description="Low complexity" evidence="1">
    <location>
        <begin position="150"/>
        <end position="162"/>
    </location>
</feature>
<protein>
    <submittedName>
        <fullName evidence="2">Uncharacterized protein</fullName>
    </submittedName>
</protein>